<dbReference type="CDD" id="cd05233">
    <property type="entry name" value="SDR_c"/>
    <property type="match status" value="1"/>
</dbReference>
<name>A0ABU1X816_SPHXE</name>
<organism evidence="2 3">
    <name type="scientific">Sphingobium xenophagum</name>
    <dbReference type="NCBI Taxonomy" id="121428"/>
    <lineage>
        <taxon>Bacteria</taxon>
        <taxon>Pseudomonadati</taxon>
        <taxon>Pseudomonadota</taxon>
        <taxon>Alphaproteobacteria</taxon>
        <taxon>Sphingomonadales</taxon>
        <taxon>Sphingomonadaceae</taxon>
        <taxon>Sphingobium</taxon>
    </lineage>
</organism>
<dbReference type="InterPro" id="IPR036291">
    <property type="entry name" value="NAD(P)-bd_dom_sf"/>
</dbReference>
<reference evidence="2 3" key="1">
    <citation type="submission" date="2023-07" db="EMBL/GenBank/DDBJ databases">
        <title>Sorghum-associated microbial communities from plants grown in Nebraska, USA.</title>
        <authorList>
            <person name="Schachtman D."/>
        </authorList>
    </citation>
    <scope>NUCLEOTIDE SEQUENCE [LARGE SCALE GENOMIC DNA]</scope>
    <source>
        <strain evidence="2 3">4256</strain>
    </source>
</reference>
<dbReference type="RefSeq" id="WP_310227772.1">
    <property type="nucleotide sequence ID" value="NZ_JAVDWV010000038.1"/>
</dbReference>
<proteinExistence type="inferred from homology"/>
<dbReference type="Gene3D" id="3.40.50.720">
    <property type="entry name" value="NAD(P)-binding Rossmann-like Domain"/>
    <property type="match status" value="1"/>
</dbReference>
<comment type="caution">
    <text evidence="2">The sequence shown here is derived from an EMBL/GenBank/DDBJ whole genome shotgun (WGS) entry which is preliminary data.</text>
</comment>
<dbReference type="SUPFAM" id="SSF51735">
    <property type="entry name" value="NAD(P)-binding Rossmann-fold domains"/>
    <property type="match status" value="1"/>
</dbReference>
<keyword evidence="2" id="KW-0560">Oxidoreductase</keyword>
<gene>
    <name evidence="2" type="ORF">J2W40_004115</name>
</gene>
<evidence type="ECO:0000313" key="3">
    <source>
        <dbReference type="Proteomes" id="UP001267638"/>
    </source>
</evidence>
<keyword evidence="3" id="KW-1185">Reference proteome</keyword>
<sequence length="277" mass="29261">MIDDVAQPGSLTGRLFGRVAIVAGSASAIGCGIARRFASEGATVVLIDADPAAAERTSHAIGQFGGSVCIIAEAPPSREAADRTIADILARCGRVDILVAAADYRTTWERLLDKTEAAFDEAFRSFREAAVLLQATLPAMRAGGGGSIIALGSTYGQSTQPYIADYLAAKAALKSLVFSAAQEWGPFNIRANLLTAAADTEEFRKYRERRGASEIDAGLEQLPMPYRGDVVRDIGGAALFLASDDSRYLTGEVIHADGGEHLATPLFEPGLDRAEQI</sequence>
<dbReference type="Proteomes" id="UP001267638">
    <property type="component" value="Unassembled WGS sequence"/>
</dbReference>
<comment type="similarity">
    <text evidence="1">Belongs to the short-chain dehydrogenases/reductases (SDR) family.</text>
</comment>
<dbReference type="PRINTS" id="PR00081">
    <property type="entry name" value="GDHRDH"/>
</dbReference>
<evidence type="ECO:0000313" key="2">
    <source>
        <dbReference type="EMBL" id="MDR7157267.1"/>
    </source>
</evidence>
<dbReference type="PANTHER" id="PTHR43943:SF2">
    <property type="entry name" value="DEHYDROGENASE_REDUCTASE 4"/>
    <property type="match status" value="1"/>
</dbReference>
<dbReference type="EMBL" id="JAVDWV010000038">
    <property type="protein sequence ID" value="MDR7157267.1"/>
    <property type="molecule type" value="Genomic_DNA"/>
</dbReference>
<dbReference type="EC" id="1.1.1.100" evidence="2"/>
<dbReference type="GO" id="GO:0004316">
    <property type="term" value="F:3-oxoacyl-[acyl-carrier-protein] reductase (NADPH) activity"/>
    <property type="evidence" value="ECO:0007669"/>
    <property type="project" value="UniProtKB-EC"/>
</dbReference>
<evidence type="ECO:0000256" key="1">
    <source>
        <dbReference type="ARBA" id="ARBA00006484"/>
    </source>
</evidence>
<accession>A0ABU1X816</accession>
<dbReference type="InterPro" id="IPR002347">
    <property type="entry name" value="SDR_fam"/>
</dbReference>
<dbReference type="Pfam" id="PF13561">
    <property type="entry name" value="adh_short_C2"/>
    <property type="match status" value="1"/>
</dbReference>
<protein>
    <submittedName>
        <fullName evidence="2">3-oxoacyl-[acyl-carrier protein] reductase</fullName>
        <ecNumber evidence="2">1.1.1.100</ecNumber>
    </submittedName>
</protein>
<dbReference type="PANTHER" id="PTHR43943">
    <property type="entry name" value="DEHYDROGENASE/REDUCTASE (SDR FAMILY) MEMBER 4"/>
    <property type="match status" value="1"/>
</dbReference>